<proteinExistence type="predicted"/>
<comment type="caution">
    <text evidence="1">The sequence shown here is derived from an EMBL/GenBank/DDBJ whole genome shotgun (WGS) entry which is preliminary data.</text>
</comment>
<keyword evidence="2" id="KW-1185">Reference proteome</keyword>
<evidence type="ECO:0000313" key="2">
    <source>
        <dbReference type="Proteomes" id="UP000237846"/>
    </source>
</evidence>
<gene>
    <name evidence="1" type="ORF">CLV72_103415</name>
</gene>
<dbReference type="AlphaFoldDB" id="A0A2T0Q7L2"/>
<reference evidence="1 2" key="1">
    <citation type="submission" date="2018-03" db="EMBL/GenBank/DDBJ databases">
        <title>Genomic Encyclopedia of Archaeal and Bacterial Type Strains, Phase II (KMG-II): from individual species to whole genera.</title>
        <authorList>
            <person name="Goeker M."/>
        </authorList>
    </citation>
    <scope>NUCLEOTIDE SEQUENCE [LARGE SCALE GENOMIC DNA]</scope>
    <source>
        <strain evidence="1 2">DSM 45601</strain>
    </source>
</reference>
<protein>
    <submittedName>
        <fullName evidence="1">Uncharacterized protein</fullName>
    </submittedName>
</protein>
<evidence type="ECO:0000313" key="1">
    <source>
        <dbReference type="EMBL" id="PRX99808.1"/>
    </source>
</evidence>
<dbReference type="OrthoDB" id="4567057at2"/>
<sequence length="63" mass="6882">MPTTLTPRRHGMPVLVDAEAAEAVTGLPRASLAPWARYGRPERPLYDLRELPVAWSSPLSGAE</sequence>
<name>A0A2T0Q7L2_9ACTN</name>
<dbReference type="EMBL" id="PVZC01000003">
    <property type="protein sequence ID" value="PRX99808.1"/>
    <property type="molecule type" value="Genomic_DNA"/>
</dbReference>
<accession>A0A2T0Q7L2</accession>
<dbReference type="Proteomes" id="UP000237846">
    <property type="component" value="Unassembled WGS sequence"/>
</dbReference>
<organism evidence="1 2">
    <name type="scientific">Allonocardiopsis opalescens</name>
    <dbReference type="NCBI Taxonomy" id="1144618"/>
    <lineage>
        <taxon>Bacteria</taxon>
        <taxon>Bacillati</taxon>
        <taxon>Actinomycetota</taxon>
        <taxon>Actinomycetes</taxon>
        <taxon>Streptosporangiales</taxon>
        <taxon>Allonocardiopsis</taxon>
    </lineage>
</organism>
<dbReference type="RefSeq" id="WP_106244742.1">
    <property type="nucleotide sequence ID" value="NZ_PVZC01000003.1"/>
</dbReference>